<dbReference type="AlphaFoldDB" id="A0A2A9NGV3"/>
<dbReference type="InterPro" id="IPR046522">
    <property type="entry name" value="DUF6699"/>
</dbReference>
<dbReference type="STRING" id="703135.A0A2A9NGV3"/>
<feature type="domain" description="DUF6699" evidence="1">
    <location>
        <begin position="1"/>
        <end position="97"/>
    </location>
</feature>
<organism evidence="2 3">
    <name type="scientific">Amanita thiersii Skay4041</name>
    <dbReference type="NCBI Taxonomy" id="703135"/>
    <lineage>
        <taxon>Eukaryota</taxon>
        <taxon>Fungi</taxon>
        <taxon>Dikarya</taxon>
        <taxon>Basidiomycota</taxon>
        <taxon>Agaricomycotina</taxon>
        <taxon>Agaricomycetes</taxon>
        <taxon>Agaricomycetidae</taxon>
        <taxon>Agaricales</taxon>
        <taxon>Pluteineae</taxon>
        <taxon>Amanitaceae</taxon>
        <taxon>Amanita</taxon>
    </lineage>
</organism>
<feature type="non-terminal residue" evidence="2">
    <location>
        <position position="105"/>
    </location>
</feature>
<dbReference type="EMBL" id="KZ302018">
    <property type="protein sequence ID" value="PFH49849.1"/>
    <property type="molecule type" value="Genomic_DNA"/>
</dbReference>
<name>A0A2A9NGV3_9AGAR</name>
<dbReference type="OrthoDB" id="3265169at2759"/>
<proteinExistence type="predicted"/>
<feature type="non-terminal residue" evidence="2">
    <location>
        <position position="1"/>
    </location>
</feature>
<sequence length="105" mass="11872">LRLYHPILPWYIDVVSKEPGKRRGVTVGDVVMALREQLLLSITHREFWAEDLGNEVRGVMEGACHDRMGNVPGTGTEYKRVDLLGRSCVLIGIGKKKRGVWEIKT</sequence>
<reference evidence="2 3" key="1">
    <citation type="submission" date="2014-02" db="EMBL/GenBank/DDBJ databases">
        <title>Transposable element dynamics among asymbiotic and ectomycorrhizal Amanita fungi.</title>
        <authorList>
            <consortium name="DOE Joint Genome Institute"/>
            <person name="Hess J."/>
            <person name="Skrede I."/>
            <person name="Wolfe B."/>
            <person name="LaButti K."/>
            <person name="Ohm R.A."/>
            <person name="Grigoriev I.V."/>
            <person name="Pringle A."/>
        </authorList>
    </citation>
    <scope>NUCLEOTIDE SEQUENCE [LARGE SCALE GENOMIC DNA]</scope>
    <source>
        <strain evidence="2 3">SKay4041</strain>
    </source>
</reference>
<accession>A0A2A9NGV3</accession>
<keyword evidence="3" id="KW-1185">Reference proteome</keyword>
<protein>
    <recommendedName>
        <fullName evidence="1">DUF6699 domain-containing protein</fullName>
    </recommendedName>
</protein>
<evidence type="ECO:0000259" key="1">
    <source>
        <dbReference type="Pfam" id="PF20415"/>
    </source>
</evidence>
<gene>
    <name evidence="2" type="ORF">AMATHDRAFT_132066</name>
</gene>
<dbReference type="Proteomes" id="UP000242287">
    <property type="component" value="Unassembled WGS sequence"/>
</dbReference>
<evidence type="ECO:0000313" key="2">
    <source>
        <dbReference type="EMBL" id="PFH49849.1"/>
    </source>
</evidence>
<evidence type="ECO:0000313" key="3">
    <source>
        <dbReference type="Proteomes" id="UP000242287"/>
    </source>
</evidence>
<dbReference type="Pfam" id="PF20415">
    <property type="entry name" value="DUF6699"/>
    <property type="match status" value="1"/>
</dbReference>